<dbReference type="Pfam" id="PF00698">
    <property type="entry name" value="Acyl_transf_1"/>
    <property type="match status" value="1"/>
</dbReference>
<protein>
    <recommendedName>
        <fullName evidence="1">[acyl-carrier-protein] S-malonyltransferase</fullName>
        <ecNumber evidence="1">2.3.1.39</ecNumber>
    </recommendedName>
</protein>
<keyword evidence="2" id="KW-0808">Transferase</keyword>
<evidence type="ECO:0000256" key="4">
    <source>
        <dbReference type="ARBA" id="ARBA00048462"/>
    </source>
</evidence>
<dbReference type="EC" id="2.3.1.39" evidence="1"/>
<evidence type="ECO:0000256" key="3">
    <source>
        <dbReference type="ARBA" id="ARBA00023315"/>
    </source>
</evidence>
<evidence type="ECO:0000256" key="2">
    <source>
        <dbReference type="ARBA" id="ARBA00022679"/>
    </source>
</evidence>
<comment type="caution">
    <text evidence="6">The sequence shown here is derived from an EMBL/GenBank/DDBJ whole genome shotgun (WGS) entry which is preliminary data.</text>
</comment>
<dbReference type="SMART" id="SM00827">
    <property type="entry name" value="PKS_AT"/>
    <property type="match status" value="1"/>
</dbReference>
<dbReference type="InterPro" id="IPR016035">
    <property type="entry name" value="Acyl_Trfase/lysoPLipase"/>
</dbReference>
<evidence type="ECO:0000313" key="7">
    <source>
        <dbReference type="Proteomes" id="UP001495910"/>
    </source>
</evidence>
<dbReference type="InterPro" id="IPR017554">
    <property type="entry name" value="Malonate_deCOase_MdcHsu"/>
</dbReference>
<proteinExistence type="predicted"/>
<dbReference type="RefSeq" id="WP_342831860.1">
    <property type="nucleotide sequence ID" value="NZ_JBANDC010000035.1"/>
</dbReference>
<evidence type="ECO:0000313" key="6">
    <source>
        <dbReference type="EMBL" id="MEM4990824.1"/>
    </source>
</evidence>
<dbReference type="NCBIfam" id="TIGR03131">
    <property type="entry name" value="malonate_mdcH"/>
    <property type="match status" value="1"/>
</dbReference>
<dbReference type="SUPFAM" id="SSF52151">
    <property type="entry name" value="FabD/lysophospholipase-like"/>
    <property type="match status" value="1"/>
</dbReference>
<comment type="catalytic activity">
    <reaction evidence="4">
        <text>holo-[ACP] + malonyl-CoA = malonyl-[ACP] + CoA</text>
        <dbReference type="Rhea" id="RHEA:41792"/>
        <dbReference type="Rhea" id="RHEA-COMP:9623"/>
        <dbReference type="Rhea" id="RHEA-COMP:9685"/>
        <dbReference type="ChEBI" id="CHEBI:57287"/>
        <dbReference type="ChEBI" id="CHEBI:57384"/>
        <dbReference type="ChEBI" id="CHEBI:64479"/>
        <dbReference type="ChEBI" id="CHEBI:78449"/>
        <dbReference type="EC" id="2.3.1.39"/>
    </reaction>
</comment>
<gene>
    <name evidence="6" type="primary">mdcH</name>
    <name evidence="6" type="ORF">V8G57_25790</name>
</gene>
<dbReference type="PANTHER" id="PTHR42681:SF1">
    <property type="entry name" value="MALONYL-COA-ACYL CARRIER PROTEIN TRANSACYLASE, MITOCHONDRIAL"/>
    <property type="match status" value="1"/>
</dbReference>
<keyword evidence="3" id="KW-0012">Acyltransferase</keyword>
<dbReference type="InterPro" id="IPR001227">
    <property type="entry name" value="Ac_transferase_dom_sf"/>
</dbReference>
<feature type="domain" description="Malonyl-CoA:ACP transacylase (MAT)" evidence="5">
    <location>
        <begin position="5"/>
        <end position="306"/>
    </location>
</feature>
<dbReference type="InterPro" id="IPR014043">
    <property type="entry name" value="Acyl_transferase_dom"/>
</dbReference>
<dbReference type="EMBL" id="JBANDC010000035">
    <property type="protein sequence ID" value="MEM4990824.1"/>
    <property type="molecule type" value="Genomic_DNA"/>
</dbReference>
<reference evidence="6 7" key="1">
    <citation type="submission" date="2024-02" db="EMBL/GenBank/DDBJ databases">
        <title>Draft genome sequence of Collimonas sp. strain H4R21, an effective mineral-weathering bacterial strain isolated from the beech rhizosphere.</title>
        <authorList>
            <person name="Morin E."/>
            <person name="Uroz S."/>
            <person name="Leveau J.H.J."/>
            <person name="Kumar R."/>
            <person name="Rey M.W."/>
            <person name="Pham J."/>
        </authorList>
    </citation>
    <scope>NUCLEOTIDE SEQUENCE [LARGE SCALE GENOMIC DNA]</scope>
    <source>
        <strain evidence="6 7">H4R21</strain>
    </source>
</reference>
<dbReference type="InterPro" id="IPR016036">
    <property type="entry name" value="Malonyl_transacylase_ACP-bd"/>
</dbReference>
<dbReference type="Gene3D" id="3.40.366.10">
    <property type="entry name" value="Malonyl-Coenzyme A Acyl Carrier Protein, domain 2"/>
    <property type="match status" value="1"/>
</dbReference>
<organism evidence="6 7">
    <name type="scientific">Collimonas rhizosphaerae</name>
    <dbReference type="NCBI Taxonomy" id="3126357"/>
    <lineage>
        <taxon>Bacteria</taxon>
        <taxon>Pseudomonadati</taxon>
        <taxon>Pseudomonadota</taxon>
        <taxon>Betaproteobacteria</taxon>
        <taxon>Burkholderiales</taxon>
        <taxon>Oxalobacteraceae</taxon>
        <taxon>Collimonas</taxon>
    </lineage>
</organism>
<dbReference type="Proteomes" id="UP001495910">
    <property type="component" value="Unassembled WGS sequence"/>
</dbReference>
<dbReference type="PANTHER" id="PTHR42681">
    <property type="entry name" value="MALONYL-COA-ACYL CARRIER PROTEIN TRANSACYLASE, MITOCHONDRIAL"/>
    <property type="match status" value="1"/>
</dbReference>
<evidence type="ECO:0000259" key="5">
    <source>
        <dbReference type="SMART" id="SM00827"/>
    </source>
</evidence>
<accession>A0ABU9Q3I5</accession>
<sequence>MILFTFPGQGAQRPGMLHSLPDHPAVTRTLEQTCDALRDDPFTLDSTKALESTVAVQLCLLIAGVAMARFFLAHNAGPHMVAGLSIGAYPAAVIAGALGYSDAVRLVAQRGKLMESAYPRGYGMTAIVGLDRYQLEPLIARIHTPAAPVYLANLNADRQLVIAGADDAMLLVMRLALGHGAAKVERLAVGVPSHCELFDAAAVEMRAAFSRVAVQRPQLTYLSSSIARAVFEPGSISDDLANNMARQVHWFETARLSWERGARFALEMPSGSVLTNLTTPVFTDGQAVCCDSNRMDTLLALLSREHAQLRH</sequence>
<dbReference type="Gene3D" id="3.30.70.250">
    <property type="entry name" value="Malonyl-CoA ACP transacylase, ACP-binding"/>
    <property type="match status" value="1"/>
</dbReference>
<dbReference type="InterPro" id="IPR050858">
    <property type="entry name" value="Mal-CoA-ACP_Trans/PKS_FabD"/>
</dbReference>
<evidence type="ECO:0000256" key="1">
    <source>
        <dbReference type="ARBA" id="ARBA00013258"/>
    </source>
</evidence>
<keyword evidence="7" id="KW-1185">Reference proteome</keyword>
<name>A0ABU9Q3I5_9BURK</name>
<dbReference type="SUPFAM" id="SSF55048">
    <property type="entry name" value="Probable ACP-binding domain of malonyl-CoA ACP transacylase"/>
    <property type="match status" value="1"/>
</dbReference>